<reference key="1">
    <citation type="journal article" date="2011" name="Mol. Biol. Evol.">
        <title>Unity in variety -- the pan-genome of the Chlamydiae.</title>
        <authorList>
            <person name="Collingro A."/>
            <person name="Tischler P."/>
            <person name="Weinmaier T."/>
            <person name="Penz T."/>
            <person name="Heinz E."/>
            <person name="Brunham R.C."/>
            <person name="Read T.D."/>
            <person name="Bavoil P.M."/>
            <person name="Sachse K."/>
            <person name="Kahane S."/>
            <person name="Friedman M.G."/>
            <person name="Rattei T."/>
            <person name="Myers G.S.A."/>
            <person name="Horn M."/>
        </authorList>
    </citation>
    <scope>NUCLEOTIDE SEQUENCE</scope>
    <source>
        <strain>Z</strain>
    </source>
</reference>
<protein>
    <submittedName>
        <fullName evidence="1">Uncharacterized protein</fullName>
    </submittedName>
</protein>
<evidence type="ECO:0000313" key="2">
    <source>
        <dbReference type="Proteomes" id="UP000000496"/>
    </source>
</evidence>
<dbReference type="eggNOG" id="ENOG5032TFM">
    <property type="taxonomic scope" value="Bacteria"/>
</dbReference>
<dbReference type="EMBL" id="FR872582">
    <property type="protein sequence ID" value="CCB88195.1"/>
    <property type="molecule type" value="Genomic_DNA"/>
</dbReference>
<dbReference type="HOGENOM" id="CLU_1642117_0_0_0"/>
<dbReference type="RefSeq" id="WP_013942662.1">
    <property type="nucleotide sequence ID" value="NC_015713.1"/>
</dbReference>
<dbReference type="STRING" id="331113.SNE_A03180"/>
<evidence type="ECO:0000313" key="1">
    <source>
        <dbReference type="EMBL" id="CCB88195.1"/>
    </source>
</evidence>
<dbReference type="AlphaFoldDB" id="F8L637"/>
<dbReference type="OrthoDB" id="21934at2"/>
<dbReference type="Proteomes" id="UP000000496">
    <property type="component" value="Chromosome gsn.131"/>
</dbReference>
<dbReference type="KEGG" id="sng:SNE_A03180"/>
<reference evidence="1 2" key="2">
    <citation type="journal article" date="2011" name="Mol. Biol. Evol.">
        <title>Unity in variety--the pan-genome of the Chlamydiae.</title>
        <authorList>
            <person name="Collingro A."/>
            <person name="Tischler P."/>
            <person name="Weinmaier T."/>
            <person name="Penz T."/>
            <person name="Heinz E."/>
            <person name="Brunham R.C."/>
            <person name="Read T.D."/>
            <person name="Bavoil P.M."/>
            <person name="Sachse K."/>
            <person name="Kahane S."/>
            <person name="Friedman M.G."/>
            <person name="Rattei T."/>
            <person name="Myers G.S."/>
            <person name="Horn M."/>
        </authorList>
    </citation>
    <scope>NUCLEOTIDE SEQUENCE [LARGE SCALE GENOMIC DNA]</scope>
    <source>
        <strain evidence="2">ATCC VR-1471 / Z</strain>
    </source>
</reference>
<organism evidence="1 2">
    <name type="scientific">Simkania negevensis (strain ATCC VR-1471 / DSM 27360 / Z)</name>
    <dbReference type="NCBI Taxonomy" id="331113"/>
    <lineage>
        <taxon>Bacteria</taxon>
        <taxon>Pseudomonadati</taxon>
        <taxon>Chlamydiota</taxon>
        <taxon>Chlamydiia</taxon>
        <taxon>Parachlamydiales</taxon>
        <taxon>Simkaniaceae</taxon>
        <taxon>Simkania</taxon>
    </lineage>
</organism>
<keyword evidence="2" id="KW-1185">Reference proteome</keyword>
<accession>F8L637</accession>
<gene>
    <name evidence="1" type="ordered locus">SNE_A03180</name>
</gene>
<proteinExistence type="predicted"/>
<sequence>MPKKHPFIFEPGFWLGEGKISLSMMDEKLPFYTRWTVPSADDKGLIACLQEIQIAGLSDMMHNQFSFYDISRQNFAIKLENQSIGKVVGKGIINSKLIGWEFRLGQLGFEGFEFYEVAKEPDTYLLHAEYAANDDFRTVIHGKIWKKAPEQKKEATE</sequence>
<name>F8L637_SIMNZ</name>